<protein>
    <recommendedName>
        <fullName evidence="3">Addiction module toxin, HicA family</fullName>
    </recommendedName>
</protein>
<dbReference type="SUPFAM" id="SSF54786">
    <property type="entry name" value="YcfA/nrd intein domain"/>
    <property type="match status" value="1"/>
</dbReference>
<comment type="caution">
    <text evidence="1">The sequence shown here is derived from an EMBL/GenBank/DDBJ whole genome shotgun (WGS) entry which is preliminary data.</text>
</comment>
<gene>
    <name evidence="1" type="ORF">CHX27_08760</name>
</gene>
<dbReference type="EMBL" id="NOXX01000198">
    <property type="protein sequence ID" value="OYQ43762.1"/>
    <property type="molecule type" value="Genomic_DNA"/>
</dbReference>
<dbReference type="AlphaFoldDB" id="A0A255ZQU6"/>
<organism evidence="1 2">
    <name type="scientific">Flavobacterium aurantiibacter</name>
    <dbReference type="NCBI Taxonomy" id="2023067"/>
    <lineage>
        <taxon>Bacteria</taxon>
        <taxon>Pseudomonadati</taxon>
        <taxon>Bacteroidota</taxon>
        <taxon>Flavobacteriia</taxon>
        <taxon>Flavobacteriales</taxon>
        <taxon>Flavobacteriaceae</taxon>
        <taxon>Flavobacterium</taxon>
    </lineage>
</organism>
<reference evidence="1 2" key="1">
    <citation type="submission" date="2017-07" db="EMBL/GenBank/DDBJ databases">
        <title>Flavobacterium cyanobacteriorum sp. nov., isolated from cyanobacterial aggregates in a eutrophic lake.</title>
        <authorList>
            <person name="Cai H."/>
        </authorList>
    </citation>
    <scope>NUCLEOTIDE SEQUENCE [LARGE SCALE GENOMIC DNA]</scope>
    <source>
        <strain evidence="1 2">TH167</strain>
    </source>
</reference>
<dbReference type="Proteomes" id="UP000216035">
    <property type="component" value="Unassembled WGS sequence"/>
</dbReference>
<evidence type="ECO:0000313" key="2">
    <source>
        <dbReference type="Proteomes" id="UP000216035"/>
    </source>
</evidence>
<dbReference type="OrthoDB" id="1495213at2"/>
<accession>A0A255ZQU6</accession>
<evidence type="ECO:0008006" key="3">
    <source>
        <dbReference type="Google" id="ProtNLM"/>
    </source>
</evidence>
<name>A0A255ZQU6_9FLAO</name>
<dbReference type="RefSeq" id="WP_094486395.1">
    <property type="nucleotide sequence ID" value="NZ_NOXX01000198.1"/>
</dbReference>
<evidence type="ECO:0000313" key="1">
    <source>
        <dbReference type="EMBL" id="OYQ43762.1"/>
    </source>
</evidence>
<dbReference type="InterPro" id="IPR038570">
    <property type="entry name" value="HicA_sf"/>
</dbReference>
<dbReference type="Gene3D" id="3.30.920.30">
    <property type="entry name" value="Hypothetical protein"/>
    <property type="match status" value="1"/>
</dbReference>
<keyword evidence="2" id="KW-1185">Reference proteome</keyword>
<sequence>MGNNRPVKTKDWVAFLEAHGCKYLRTKSSHDHYKCPGCFRTITHREKDKEIPALHAKTNLATLGKTLQELYDWIDKNC</sequence>
<proteinExistence type="predicted"/>